<evidence type="ECO:0000313" key="9">
    <source>
        <dbReference type="Proteomes" id="UP001560293"/>
    </source>
</evidence>
<evidence type="ECO:0000256" key="5">
    <source>
        <dbReference type="ARBA" id="ARBA00023136"/>
    </source>
</evidence>
<evidence type="ECO:0000256" key="6">
    <source>
        <dbReference type="SAM" id="MobiDB-lite"/>
    </source>
</evidence>
<dbReference type="PANTHER" id="PTHR42770:SF11">
    <property type="entry name" value="INNER MEMBRANE TRANSPORT PROTEIN YBAT"/>
    <property type="match status" value="1"/>
</dbReference>
<feature type="transmembrane region" description="Helical" evidence="7">
    <location>
        <begin position="357"/>
        <end position="376"/>
    </location>
</feature>
<dbReference type="Proteomes" id="UP001560293">
    <property type="component" value="Unassembled WGS sequence"/>
</dbReference>
<comment type="caution">
    <text evidence="8">The sequence shown here is derived from an EMBL/GenBank/DDBJ whole genome shotgun (WGS) entry which is preliminary data.</text>
</comment>
<dbReference type="Pfam" id="PF13520">
    <property type="entry name" value="AA_permease_2"/>
    <property type="match status" value="1"/>
</dbReference>
<feature type="transmembrane region" description="Helical" evidence="7">
    <location>
        <begin position="420"/>
        <end position="442"/>
    </location>
</feature>
<reference evidence="9" key="1">
    <citation type="submission" date="2024-07" db="EMBL/GenBank/DDBJ databases">
        <title>Pseudomonas strain that inhibits Aeromonas fish pathogens.</title>
        <authorList>
            <person name="Wildschutte H."/>
        </authorList>
    </citation>
    <scope>NUCLEOTIDE SEQUENCE [LARGE SCALE GENOMIC DNA]</scope>
    <source>
        <strain evidence="9">n60</strain>
    </source>
</reference>
<dbReference type="EMBL" id="JBFTEZ010000001">
    <property type="protein sequence ID" value="MEX6462767.1"/>
    <property type="molecule type" value="Genomic_DNA"/>
</dbReference>
<keyword evidence="5 7" id="KW-0472">Membrane</keyword>
<dbReference type="InterPro" id="IPR002293">
    <property type="entry name" value="AA/rel_permease1"/>
</dbReference>
<comment type="subcellular location">
    <subcellularLocation>
        <location evidence="1">Cell membrane</location>
        <topology evidence="1">Multi-pass membrane protein</topology>
    </subcellularLocation>
</comment>
<feature type="transmembrane region" description="Helical" evidence="7">
    <location>
        <begin position="151"/>
        <end position="173"/>
    </location>
</feature>
<feature type="transmembrane region" description="Helical" evidence="7">
    <location>
        <begin position="301"/>
        <end position="324"/>
    </location>
</feature>
<feature type="transmembrane region" description="Helical" evidence="7">
    <location>
        <begin position="180"/>
        <end position="202"/>
    </location>
</feature>
<dbReference type="PIRSF" id="PIRSF006060">
    <property type="entry name" value="AA_transporter"/>
    <property type="match status" value="1"/>
</dbReference>
<keyword evidence="2" id="KW-1003">Cell membrane</keyword>
<protein>
    <submittedName>
        <fullName evidence="8">APC family permease</fullName>
    </submittedName>
</protein>
<organism evidence="8 9">
    <name type="scientific">Dietzia cinnamea</name>
    <dbReference type="NCBI Taxonomy" id="321318"/>
    <lineage>
        <taxon>Bacteria</taxon>
        <taxon>Bacillati</taxon>
        <taxon>Actinomycetota</taxon>
        <taxon>Actinomycetes</taxon>
        <taxon>Mycobacteriales</taxon>
        <taxon>Dietziaceae</taxon>
        <taxon>Dietzia</taxon>
    </lineage>
</organism>
<feature type="transmembrane region" description="Helical" evidence="7">
    <location>
        <begin position="222"/>
        <end position="241"/>
    </location>
</feature>
<name>A0ABV3YCU4_9ACTN</name>
<feature type="transmembrane region" description="Helical" evidence="7">
    <location>
        <begin position="262"/>
        <end position="281"/>
    </location>
</feature>
<accession>A0ABV3YCU4</accession>
<evidence type="ECO:0000256" key="3">
    <source>
        <dbReference type="ARBA" id="ARBA00022692"/>
    </source>
</evidence>
<feature type="transmembrane region" description="Helical" evidence="7">
    <location>
        <begin position="382"/>
        <end position="404"/>
    </location>
</feature>
<evidence type="ECO:0000256" key="1">
    <source>
        <dbReference type="ARBA" id="ARBA00004651"/>
    </source>
</evidence>
<proteinExistence type="predicted"/>
<gene>
    <name evidence="8" type="ORF">AB6N35_00100</name>
</gene>
<feature type="region of interest" description="Disordered" evidence="6">
    <location>
        <begin position="1"/>
        <end position="22"/>
    </location>
</feature>
<dbReference type="RefSeq" id="WP_152427862.1">
    <property type="nucleotide sequence ID" value="NZ_JBFTEZ010000001.1"/>
</dbReference>
<feature type="transmembrane region" description="Helical" evidence="7">
    <location>
        <begin position="454"/>
        <end position="470"/>
    </location>
</feature>
<evidence type="ECO:0000313" key="8">
    <source>
        <dbReference type="EMBL" id="MEX6462767.1"/>
    </source>
</evidence>
<feature type="transmembrane region" description="Helical" evidence="7">
    <location>
        <begin position="34"/>
        <end position="53"/>
    </location>
</feature>
<evidence type="ECO:0000256" key="7">
    <source>
        <dbReference type="SAM" id="Phobius"/>
    </source>
</evidence>
<keyword evidence="4 7" id="KW-1133">Transmembrane helix</keyword>
<evidence type="ECO:0000256" key="4">
    <source>
        <dbReference type="ARBA" id="ARBA00022989"/>
    </source>
</evidence>
<feature type="transmembrane region" description="Helical" evidence="7">
    <location>
        <begin position="107"/>
        <end position="131"/>
    </location>
</feature>
<evidence type="ECO:0000256" key="2">
    <source>
        <dbReference type="ARBA" id="ARBA00022475"/>
    </source>
</evidence>
<dbReference type="Gene3D" id="1.20.1740.10">
    <property type="entry name" value="Amino acid/polyamine transporter I"/>
    <property type="match status" value="1"/>
</dbReference>
<dbReference type="InterPro" id="IPR050367">
    <property type="entry name" value="APC_superfamily"/>
</dbReference>
<keyword evidence="9" id="KW-1185">Reference proteome</keyword>
<feature type="transmembrane region" description="Helical" evidence="7">
    <location>
        <begin position="59"/>
        <end position="78"/>
    </location>
</feature>
<keyword evidence="3 7" id="KW-0812">Transmembrane</keyword>
<dbReference type="PANTHER" id="PTHR42770">
    <property type="entry name" value="AMINO ACID TRANSPORTER-RELATED"/>
    <property type="match status" value="1"/>
</dbReference>
<feature type="compositionally biased region" description="Basic and acidic residues" evidence="6">
    <location>
        <begin position="1"/>
        <end position="11"/>
    </location>
</feature>
<sequence>MAIEMSRESEGRPPSQAGPESRGYVRTMTWRDGFSLALVVPVAIFATIGPAIGGIGSGALAAVFGIACLIAIIQNFIYAEMASMFPDKPGGIILYAHEAWKKYCTPLSVVAAFSYWAAWSLGNAVFALTAGDMLHAQFFSDNDWAISTGPIEITVAHLIAAGSLVLVWTLNAFGVKQAVFLNKVIGVLAVALILLLAVVPFVTGDFRSENVTWGLGLEGQEWGGWQLAMAFLFVCGWSSYGTETVAAFGPEYKKPKSDLPKGLLSAGLFTLVVAVLMPLGLGGTVGDANIAADPAGVYATAFSLILGPASGIVTILIVLSLLLVMNSTTATAGRALYGISADGLTIMHLDRLNKRDVPSRAMLIGLVLNLATVLLLGNVLALIFAANIGYFVATIIALIGFFLLRKDQPQTPRSFRVPRFMLPIAAVIIVINTATLAVGFLYPEAGGYGGPVEQLTGIVIILSSLALYGYRKLVQERRLSSMPR</sequence>